<dbReference type="OrthoDB" id="6702298at2"/>
<evidence type="ECO:0000256" key="1">
    <source>
        <dbReference type="SAM" id="SignalP"/>
    </source>
</evidence>
<organism evidence="2 3">
    <name type="scientific">Acinetobacter brisouii CIP 110357</name>
    <dbReference type="NCBI Taxonomy" id="1341683"/>
    <lineage>
        <taxon>Bacteria</taxon>
        <taxon>Pseudomonadati</taxon>
        <taxon>Pseudomonadota</taxon>
        <taxon>Gammaproteobacteria</taxon>
        <taxon>Moraxellales</taxon>
        <taxon>Moraxellaceae</taxon>
        <taxon>Acinetobacter</taxon>
    </lineage>
</organism>
<reference evidence="2 3" key="1">
    <citation type="submission" date="2013-10" db="EMBL/GenBank/DDBJ databases">
        <title>The Genome Sequence of Acinetobacter brisouii CIP 110357.</title>
        <authorList>
            <consortium name="The Broad Institute Genomics Platform"/>
            <consortium name="The Broad Institute Genome Sequencing Center for Infectious Disease"/>
            <person name="Cerqueira G."/>
            <person name="Feldgarden M."/>
            <person name="Courvalin P."/>
            <person name="Grillot-Courvalin C."/>
            <person name="Clermont D."/>
            <person name="Rocha E."/>
            <person name="Yoon E.-J."/>
            <person name="Nemec A."/>
            <person name="Young S.K."/>
            <person name="Zeng Q."/>
            <person name="Gargeya S."/>
            <person name="Fitzgerald M."/>
            <person name="Abouelleil A."/>
            <person name="Alvarado L."/>
            <person name="Berlin A.M."/>
            <person name="Chapman S.B."/>
            <person name="Gainer-Dewar J."/>
            <person name="Goldberg J."/>
            <person name="Gnerre S."/>
            <person name="Griggs A."/>
            <person name="Gujja S."/>
            <person name="Hansen M."/>
            <person name="Howarth C."/>
            <person name="Imamovic A."/>
            <person name="Ireland A."/>
            <person name="Larimer J."/>
            <person name="McCowan C."/>
            <person name="Murphy C."/>
            <person name="Pearson M."/>
            <person name="Poon T.W."/>
            <person name="Priest M."/>
            <person name="Roberts A."/>
            <person name="Saif S."/>
            <person name="Shea T."/>
            <person name="Sykes S."/>
            <person name="Wortman J."/>
            <person name="Nusbaum C."/>
            <person name="Birren B."/>
        </authorList>
    </citation>
    <scope>NUCLEOTIDE SEQUENCE [LARGE SCALE GENOMIC DNA]</scope>
    <source>
        <strain evidence="2 3">CIP 110357</strain>
    </source>
</reference>
<dbReference type="Proteomes" id="UP000018418">
    <property type="component" value="Unassembled WGS sequence"/>
</dbReference>
<dbReference type="STRING" id="396323.VH98_04185"/>
<dbReference type="AlphaFoldDB" id="V2UKR2"/>
<gene>
    <name evidence="2" type="ORF">P255_02555</name>
</gene>
<dbReference type="PATRIC" id="fig|1341683.3.peg.2527"/>
<evidence type="ECO:0000313" key="3">
    <source>
        <dbReference type="Proteomes" id="UP000018418"/>
    </source>
</evidence>
<dbReference type="RefSeq" id="WP_004902802.1">
    <property type="nucleotide sequence ID" value="NZ_BBTI01000005.1"/>
</dbReference>
<dbReference type="EMBL" id="AYEU01000007">
    <property type="protein sequence ID" value="ESK50572.1"/>
    <property type="molecule type" value="Genomic_DNA"/>
</dbReference>
<proteinExistence type="predicted"/>
<keyword evidence="3" id="KW-1185">Reference proteome</keyword>
<protein>
    <submittedName>
        <fullName evidence="2">Uncharacterized protein</fullName>
    </submittedName>
</protein>
<name>V2UKR2_9GAMM</name>
<sequence>MKKLYLILSSLCAALIVFLIVKAQQPDTDEIARYQAILCFVIRQPDAPHNVQQLREKMRQVQQGSIPDYAFKQPHFRETLANQWIEAYFSLSTAQQVQARLSYEQCTEVFNKHPQSKNAT</sequence>
<dbReference type="HOGENOM" id="CLU_2128035_0_0_6"/>
<keyword evidence="1" id="KW-0732">Signal</keyword>
<feature type="signal peptide" evidence="1">
    <location>
        <begin position="1"/>
        <end position="23"/>
    </location>
</feature>
<accession>V2UKR2</accession>
<comment type="caution">
    <text evidence="2">The sequence shown here is derived from an EMBL/GenBank/DDBJ whole genome shotgun (WGS) entry which is preliminary data.</text>
</comment>
<evidence type="ECO:0000313" key="2">
    <source>
        <dbReference type="EMBL" id="ESK50572.1"/>
    </source>
</evidence>
<feature type="chain" id="PRO_5004710865" evidence="1">
    <location>
        <begin position="24"/>
        <end position="120"/>
    </location>
</feature>